<evidence type="ECO:0000313" key="3">
    <source>
        <dbReference type="Proteomes" id="UP001180453"/>
    </source>
</evidence>
<protein>
    <submittedName>
        <fullName evidence="2">Protein ImuA</fullName>
    </submittedName>
</protein>
<keyword evidence="3" id="KW-1185">Reference proteome</keyword>
<evidence type="ECO:0000256" key="1">
    <source>
        <dbReference type="SAM" id="MobiDB-lite"/>
    </source>
</evidence>
<dbReference type="EMBL" id="JAVDXU010000008">
    <property type="protein sequence ID" value="MDR7273144.1"/>
    <property type="molecule type" value="Genomic_DNA"/>
</dbReference>
<gene>
    <name evidence="2" type="ORF">J2X20_005829</name>
</gene>
<dbReference type="InterPro" id="IPR027417">
    <property type="entry name" value="P-loop_NTPase"/>
</dbReference>
<dbReference type="Proteomes" id="UP001180453">
    <property type="component" value="Unassembled WGS sequence"/>
</dbReference>
<evidence type="ECO:0000313" key="2">
    <source>
        <dbReference type="EMBL" id="MDR7273144.1"/>
    </source>
</evidence>
<organism evidence="2 3">
    <name type="scientific">Roseateles saccharophilus</name>
    <name type="common">Pseudomonas saccharophila</name>
    <dbReference type="NCBI Taxonomy" id="304"/>
    <lineage>
        <taxon>Bacteria</taxon>
        <taxon>Pseudomonadati</taxon>
        <taxon>Pseudomonadota</taxon>
        <taxon>Betaproteobacteria</taxon>
        <taxon>Burkholderiales</taxon>
        <taxon>Sphaerotilaceae</taxon>
        <taxon>Roseateles</taxon>
    </lineage>
</organism>
<feature type="region of interest" description="Disordered" evidence="1">
    <location>
        <begin position="45"/>
        <end position="76"/>
    </location>
</feature>
<dbReference type="Gene3D" id="3.40.50.300">
    <property type="entry name" value="P-loop containing nucleotide triphosphate hydrolases"/>
    <property type="match status" value="1"/>
</dbReference>
<feature type="compositionally biased region" description="Polar residues" evidence="1">
    <location>
        <begin position="63"/>
        <end position="72"/>
    </location>
</feature>
<comment type="caution">
    <text evidence="2">The sequence shown here is derived from an EMBL/GenBank/DDBJ whole genome shotgun (WGS) entry which is preliminary data.</text>
</comment>
<name>A0ABU1YW96_ROSSA</name>
<dbReference type="NCBIfam" id="NF033429">
    <property type="entry name" value="ImuA_translesion"/>
    <property type="match status" value="1"/>
</dbReference>
<dbReference type="InterPro" id="IPR047610">
    <property type="entry name" value="ImuA_translesion"/>
</dbReference>
<reference evidence="2 3" key="1">
    <citation type="submission" date="2023-07" db="EMBL/GenBank/DDBJ databases">
        <title>Sorghum-associated microbial communities from plants grown in Nebraska, USA.</title>
        <authorList>
            <person name="Schachtman D."/>
        </authorList>
    </citation>
    <scope>NUCLEOTIDE SEQUENCE [LARGE SCALE GENOMIC DNA]</scope>
    <source>
        <strain evidence="2 3">BE314</strain>
    </source>
</reference>
<sequence length="330" mass="35427">MSAHPVEVILSPTFSPTKQLELILPPIEAARPPCTTVLAMAAPVDEEAPPSLSEASDRGLASPAQNAASSGSELPPELADSVWRAAELGRGRAEFVGTGFPALDAELPDGGWPCGSMIEILQSQPSLLEWRMVGPSLAPLVKGGRSVVIIGPPKPPYLPGLRHLGLTEDCLVWIKADKPSDRLWSAELLLRANVAAAVLAWLPHCLPGQLRRLQVATQGCEGPVFVFRPLDARYDASPAPLRLVASQLIDWQLKVEIIKRRGPTHETPLLLDSIPGGLNHVLTPRMRRPSLIIRTKEARRHAVGRPHNPAHAAAARLTEEVLARAAASHG</sequence>
<proteinExistence type="predicted"/>
<dbReference type="SUPFAM" id="SSF52540">
    <property type="entry name" value="P-loop containing nucleoside triphosphate hydrolases"/>
    <property type="match status" value="1"/>
</dbReference>
<accession>A0ABU1YW96</accession>
<dbReference type="RefSeq" id="WP_310273191.1">
    <property type="nucleotide sequence ID" value="NZ_JAVDXU010000008.1"/>
</dbReference>